<dbReference type="Proteomes" id="UP000184501">
    <property type="component" value="Unassembled WGS sequence"/>
</dbReference>
<evidence type="ECO:0000256" key="1">
    <source>
        <dbReference type="SAM" id="Phobius"/>
    </source>
</evidence>
<evidence type="ECO:0000313" key="2">
    <source>
        <dbReference type="EMBL" id="SHF10750.1"/>
    </source>
</evidence>
<gene>
    <name evidence="2" type="ORF">SAMN05444320_102533</name>
</gene>
<dbReference type="EMBL" id="FQVN01000002">
    <property type="protein sequence ID" value="SHF10750.1"/>
    <property type="molecule type" value="Genomic_DNA"/>
</dbReference>
<keyword evidence="1" id="KW-0812">Transmembrane</keyword>
<protein>
    <submittedName>
        <fullName evidence="2">Uncharacterized protein</fullName>
    </submittedName>
</protein>
<name>A0A1M4YYD1_STRHI</name>
<organism evidence="2 3">
    <name type="scientific">Streptoalloteichus hindustanus</name>
    <dbReference type="NCBI Taxonomy" id="2017"/>
    <lineage>
        <taxon>Bacteria</taxon>
        <taxon>Bacillati</taxon>
        <taxon>Actinomycetota</taxon>
        <taxon>Actinomycetes</taxon>
        <taxon>Pseudonocardiales</taxon>
        <taxon>Pseudonocardiaceae</taxon>
        <taxon>Streptoalloteichus</taxon>
    </lineage>
</organism>
<sequence>MSEVPGASTRSRGTRSRSVRFVGWSLSVIIAVGLAALGVAWLRKPTDPRAYAGSSNHSLEKMFERFSLKPPPCETDGLRYFYDPDMGGTMYLRFEASESCVREFLAGPTGRKVEEFDRPEYRRNLINELTMWTRAREFGWPTDPAKDYLVYWGSTAPRTNFEIAVDPSGPRPIVYLYGFRV</sequence>
<accession>A0A1M4YYD1</accession>
<proteinExistence type="predicted"/>
<keyword evidence="1" id="KW-0472">Membrane</keyword>
<feature type="transmembrane region" description="Helical" evidence="1">
    <location>
        <begin position="21"/>
        <end position="42"/>
    </location>
</feature>
<keyword evidence="3" id="KW-1185">Reference proteome</keyword>
<reference evidence="2 3" key="1">
    <citation type="submission" date="2016-11" db="EMBL/GenBank/DDBJ databases">
        <authorList>
            <person name="Jaros S."/>
            <person name="Januszkiewicz K."/>
            <person name="Wedrychowicz H."/>
        </authorList>
    </citation>
    <scope>NUCLEOTIDE SEQUENCE [LARGE SCALE GENOMIC DNA]</scope>
    <source>
        <strain evidence="2 3">DSM 44523</strain>
    </source>
</reference>
<evidence type="ECO:0000313" key="3">
    <source>
        <dbReference type="Proteomes" id="UP000184501"/>
    </source>
</evidence>
<dbReference type="AlphaFoldDB" id="A0A1M4YYD1"/>
<keyword evidence="1" id="KW-1133">Transmembrane helix</keyword>